<evidence type="ECO:0000313" key="2">
    <source>
        <dbReference type="Proteomes" id="UP000777935"/>
    </source>
</evidence>
<evidence type="ECO:0000313" key="1">
    <source>
        <dbReference type="EMBL" id="NSX53284.1"/>
    </source>
</evidence>
<organism evidence="1 2">
    <name type="scientific">Parasulfitobacter algicola</name>
    <dbReference type="NCBI Taxonomy" id="2614809"/>
    <lineage>
        <taxon>Bacteria</taxon>
        <taxon>Pseudomonadati</taxon>
        <taxon>Pseudomonadota</taxon>
        <taxon>Alphaproteobacteria</taxon>
        <taxon>Rhodobacterales</taxon>
        <taxon>Roseobacteraceae</taxon>
        <taxon>Parasulfitobacter</taxon>
    </lineage>
</organism>
<name>A0ABX2IK81_9RHOB</name>
<accession>A0ABX2IK81</accession>
<sequence>MDVLREAGICRPVFRNYAGLWGIAGGAAILDMLADAVSVPFGNQPANQPIGRSHADGNSVNEMIRMELESMLRMD</sequence>
<reference evidence="1 2" key="1">
    <citation type="submission" date="2020-06" db="EMBL/GenBank/DDBJ databases">
        <title>Sulfitobacter algicola sp. nov., isolated from green algae.</title>
        <authorList>
            <person name="Wang C."/>
        </authorList>
    </citation>
    <scope>NUCLEOTIDE SEQUENCE [LARGE SCALE GENOMIC DNA]</scope>
    <source>
        <strain evidence="1 2">1151</strain>
    </source>
</reference>
<keyword evidence="2" id="KW-1185">Reference proteome</keyword>
<dbReference type="Proteomes" id="UP000777935">
    <property type="component" value="Unassembled WGS sequence"/>
</dbReference>
<comment type="caution">
    <text evidence="1">The sequence shown here is derived from an EMBL/GenBank/DDBJ whole genome shotgun (WGS) entry which is preliminary data.</text>
</comment>
<gene>
    <name evidence="1" type="ORF">HRQ87_00540</name>
</gene>
<dbReference type="EMBL" id="JABUFE010000001">
    <property type="protein sequence ID" value="NSX53284.1"/>
    <property type="molecule type" value="Genomic_DNA"/>
</dbReference>
<protein>
    <submittedName>
        <fullName evidence="1">Uncharacterized protein</fullName>
    </submittedName>
</protein>
<proteinExistence type="predicted"/>
<dbReference type="RefSeq" id="WP_174134410.1">
    <property type="nucleotide sequence ID" value="NZ_JABUFE010000001.1"/>
</dbReference>